<protein>
    <recommendedName>
        <fullName evidence="6">Alpha-1,2-galactosyltransferase gmh3</fullName>
    </recommendedName>
</protein>
<name>R4XIC8_TAPDE</name>
<reference evidence="4 5" key="1">
    <citation type="journal article" date="2013" name="MBio">
        <title>Genome sequencing of the plant pathogen Taphrina deformans, the causal agent of peach leaf curl.</title>
        <authorList>
            <person name="Cisse O.H."/>
            <person name="Almeida J.M.G.C.F."/>
            <person name="Fonseca A."/>
            <person name="Kumar A.A."/>
            <person name="Salojaervi J."/>
            <person name="Overmyer K."/>
            <person name="Hauser P.M."/>
            <person name="Pagni M."/>
        </authorList>
    </citation>
    <scope>NUCLEOTIDE SEQUENCE [LARGE SCALE GENOMIC DNA]</scope>
    <source>
        <strain evidence="5">PYCC 5710 / ATCC 11124 / CBS 356.35 / IMI 108563 / JCM 9778 / NBRC 8474</strain>
    </source>
</reference>
<dbReference type="EMBL" id="CAHR02000123">
    <property type="protein sequence ID" value="CCG83112.1"/>
    <property type="molecule type" value="Genomic_DNA"/>
</dbReference>
<dbReference type="PANTHER" id="PTHR31306">
    <property type="entry name" value="ALPHA-1,6-MANNOSYLTRANSFERASE MNN11-RELATED"/>
    <property type="match status" value="1"/>
</dbReference>
<dbReference type="OrthoDB" id="205108at2759"/>
<organism evidence="4 5">
    <name type="scientific">Taphrina deformans (strain PYCC 5710 / ATCC 11124 / CBS 356.35 / IMI 108563 / JCM 9778 / NBRC 8474)</name>
    <name type="common">Peach leaf curl fungus</name>
    <name type="synonym">Lalaria deformans</name>
    <dbReference type="NCBI Taxonomy" id="1097556"/>
    <lineage>
        <taxon>Eukaryota</taxon>
        <taxon>Fungi</taxon>
        <taxon>Dikarya</taxon>
        <taxon>Ascomycota</taxon>
        <taxon>Taphrinomycotina</taxon>
        <taxon>Taphrinomycetes</taxon>
        <taxon>Taphrinales</taxon>
        <taxon>Taphrinaceae</taxon>
        <taxon>Taphrina</taxon>
    </lineage>
</organism>
<dbReference type="STRING" id="1097556.R4XIC8"/>
<dbReference type="GO" id="GO:0000136">
    <property type="term" value="C:mannan polymerase complex"/>
    <property type="evidence" value="ECO:0007669"/>
    <property type="project" value="TreeGrafter"/>
</dbReference>
<dbReference type="Proteomes" id="UP000013776">
    <property type="component" value="Unassembled WGS sequence"/>
</dbReference>
<accession>R4XIC8</accession>
<evidence type="ECO:0000256" key="1">
    <source>
        <dbReference type="ARBA" id="ARBA00005664"/>
    </source>
</evidence>
<dbReference type="PANTHER" id="PTHR31306:SF10">
    <property type="entry name" value="ALPHA-1,6-MANNOSYLTRANSFERASE MNN11-RELATED"/>
    <property type="match status" value="1"/>
</dbReference>
<dbReference type="InterPro" id="IPR029044">
    <property type="entry name" value="Nucleotide-diphossugar_trans"/>
</dbReference>
<sequence length="262" mass="30259">MVLVTDNIPATDRKAATYLEKIVTNRREYADHHGYELAIRQLSSTPNEQISPKVRGWAKLKLLREVVEAYPDSEWFWFLDQDAVIMDPQISMTKDILANLDSQMLRDIPVVPPDSVIRTIKTATPDTVQFVLSQDYSGLNLHSFLLRNGDWTKYFLETWVEPMYRSYGFERHEISALEHIIQWHYTILSKTALLPRRLLASYNNAADDMAYKDTDFVVVLQGCRDEGRSCEMEFDRFWTLRSRTAEAMSQDAIAAQKLGATV</sequence>
<comment type="similarity">
    <text evidence="1">Belongs to the glycosyltransferase 34 family.</text>
</comment>
<dbReference type="eggNOG" id="KOG4748">
    <property type="taxonomic scope" value="Eukaryota"/>
</dbReference>
<keyword evidence="2" id="KW-0328">Glycosyltransferase</keyword>
<keyword evidence="3" id="KW-0808">Transferase</keyword>
<evidence type="ECO:0008006" key="6">
    <source>
        <dbReference type="Google" id="ProtNLM"/>
    </source>
</evidence>
<dbReference type="InterPro" id="IPR008630">
    <property type="entry name" value="Glyco_trans_34"/>
</dbReference>
<comment type="caution">
    <text evidence="4">The sequence shown here is derived from an EMBL/GenBank/DDBJ whole genome shotgun (WGS) entry which is preliminary data.</text>
</comment>
<dbReference type="AlphaFoldDB" id="R4XIC8"/>
<evidence type="ECO:0000313" key="4">
    <source>
        <dbReference type="EMBL" id="CCG83112.1"/>
    </source>
</evidence>
<gene>
    <name evidence="4" type="ORF">TAPDE_003032</name>
</gene>
<dbReference type="Gene3D" id="3.90.550.10">
    <property type="entry name" value="Spore Coat Polysaccharide Biosynthesis Protein SpsA, Chain A"/>
    <property type="match status" value="1"/>
</dbReference>
<dbReference type="GO" id="GO:0006487">
    <property type="term" value="P:protein N-linked glycosylation"/>
    <property type="evidence" value="ECO:0007669"/>
    <property type="project" value="TreeGrafter"/>
</dbReference>
<dbReference type="GO" id="GO:0000009">
    <property type="term" value="F:alpha-1,6-mannosyltransferase activity"/>
    <property type="evidence" value="ECO:0007669"/>
    <property type="project" value="TreeGrafter"/>
</dbReference>
<dbReference type="Pfam" id="PF05637">
    <property type="entry name" value="Glyco_transf_34"/>
    <property type="match status" value="1"/>
</dbReference>
<proteinExistence type="inferred from homology"/>
<evidence type="ECO:0000256" key="3">
    <source>
        <dbReference type="ARBA" id="ARBA00022679"/>
    </source>
</evidence>
<evidence type="ECO:0000256" key="2">
    <source>
        <dbReference type="ARBA" id="ARBA00022676"/>
    </source>
</evidence>
<keyword evidence="5" id="KW-1185">Reference proteome</keyword>
<evidence type="ECO:0000313" key="5">
    <source>
        <dbReference type="Proteomes" id="UP000013776"/>
    </source>
</evidence>
<dbReference type="VEuPathDB" id="FungiDB:TAPDE_003032"/>